<dbReference type="Proteomes" id="UP001383192">
    <property type="component" value="Unassembled WGS sequence"/>
</dbReference>
<evidence type="ECO:0000313" key="6">
    <source>
        <dbReference type="EMBL" id="KAK7056217.1"/>
    </source>
</evidence>
<feature type="compositionally biased region" description="Acidic residues" evidence="3">
    <location>
        <begin position="99"/>
        <end position="112"/>
    </location>
</feature>
<evidence type="ECO:0000256" key="2">
    <source>
        <dbReference type="ARBA" id="ARBA00013850"/>
    </source>
</evidence>
<dbReference type="InterPro" id="IPR025160">
    <property type="entry name" value="AATF"/>
</dbReference>
<dbReference type="InterPro" id="IPR012617">
    <property type="entry name" value="AATF_C"/>
</dbReference>
<reference evidence="6 7" key="1">
    <citation type="submission" date="2024-01" db="EMBL/GenBank/DDBJ databases">
        <title>A draft genome for a cacao thread blight-causing isolate of Paramarasmius palmivorus.</title>
        <authorList>
            <person name="Baruah I.K."/>
            <person name="Bukari Y."/>
            <person name="Amoako-Attah I."/>
            <person name="Meinhardt L.W."/>
            <person name="Bailey B.A."/>
            <person name="Cohen S.P."/>
        </authorList>
    </citation>
    <scope>NUCLEOTIDE SEQUENCE [LARGE SCALE GENOMIC DNA]</scope>
    <source>
        <strain evidence="6 7">GH-12</strain>
    </source>
</reference>
<accession>A0AAW0DYE0</accession>
<feature type="domain" description="Apoptosis-antagonizing transcription factor C-terminal" evidence="4">
    <location>
        <begin position="344"/>
        <end position="387"/>
    </location>
</feature>
<gene>
    <name evidence="6" type="primary">BFR2</name>
    <name evidence="6" type="ORF">VNI00_002769</name>
</gene>
<proteinExistence type="inferred from homology"/>
<feature type="domain" description="AATF leucine zipper-containing" evidence="5">
    <location>
        <begin position="141"/>
        <end position="268"/>
    </location>
</feature>
<dbReference type="PANTHER" id="PTHR15565">
    <property type="entry name" value="AATF PROTEIN APOPTOSIS ANTAGONIZING TRANSCRIPTION FACTOR"/>
    <property type="match status" value="1"/>
</dbReference>
<evidence type="ECO:0000259" key="5">
    <source>
        <dbReference type="Pfam" id="PF13339"/>
    </source>
</evidence>
<dbReference type="GO" id="GO:0005730">
    <property type="term" value="C:nucleolus"/>
    <property type="evidence" value="ECO:0007669"/>
    <property type="project" value="TreeGrafter"/>
</dbReference>
<dbReference type="Pfam" id="PF13339">
    <property type="entry name" value="AATF-Che1"/>
    <property type="match status" value="1"/>
</dbReference>
<evidence type="ECO:0000259" key="4">
    <source>
        <dbReference type="Pfam" id="PF08164"/>
    </source>
</evidence>
<keyword evidence="7" id="KW-1185">Reference proteome</keyword>
<dbReference type="PANTHER" id="PTHR15565:SF0">
    <property type="entry name" value="PROTEIN AATF"/>
    <property type="match status" value="1"/>
</dbReference>
<dbReference type="InterPro" id="IPR039223">
    <property type="entry name" value="AATF/Bfr2"/>
</dbReference>
<dbReference type="EMBL" id="JAYKXP010000007">
    <property type="protein sequence ID" value="KAK7056217.1"/>
    <property type="molecule type" value="Genomic_DNA"/>
</dbReference>
<dbReference type="Pfam" id="PF08164">
    <property type="entry name" value="TRAUB"/>
    <property type="match status" value="1"/>
</dbReference>
<comment type="caution">
    <text evidence="6">The sequence shown here is derived from an EMBL/GenBank/DDBJ whole genome shotgun (WGS) entry which is preliminary data.</text>
</comment>
<protein>
    <recommendedName>
        <fullName evidence="2">Protein BFR2</fullName>
    </recommendedName>
</protein>
<organism evidence="6 7">
    <name type="scientific">Paramarasmius palmivorus</name>
    <dbReference type="NCBI Taxonomy" id="297713"/>
    <lineage>
        <taxon>Eukaryota</taxon>
        <taxon>Fungi</taxon>
        <taxon>Dikarya</taxon>
        <taxon>Basidiomycota</taxon>
        <taxon>Agaricomycotina</taxon>
        <taxon>Agaricomycetes</taxon>
        <taxon>Agaricomycetidae</taxon>
        <taxon>Agaricales</taxon>
        <taxon>Marasmiineae</taxon>
        <taxon>Marasmiaceae</taxon>
        <taxon>Paramarasmius</taxon>
    </lineage>
</organism>
<dbReference type="GO" id="GO:0000462">
    <property type="term" value="P:maturation of SSU-rRNA from tricistronic rRNA transcript (SSU-rRNA, 5.8S rRNA, LSU-rRNA)"/>
    <property type="evidence" value="ECO:0007669"/>
    <property type="project" value="TreeGrafter"/>
</dbReference>
<feature type="region of interest" description="Disordered" evidence="3">
    <location>
        <begin position="1"/>
        <end position="146"/>
    </location>
</feature>
<comment type="similarity">
    <text evidence="1">Belongs to the AATF family.</text>
</comment>
<feature type="region of interest" description="Disordered" evidence="3">
    <location>
        <begin position="213"/>
        <end position="232"/>
    </location>
</feature>
<name>A0AAW0DYE0_9AGAR</name>
<sequence length="407" mass="45900">MSQDIIDDDFRGDVQDESDNENIGDGIGARDHYIDVGPSTLRKMQDNISDPKYDGVKTSRKALLEDDFSEGTEDVEGEDEEDEGSDEQGLHYGNGKLDSDEDEPSESEDEGEGSGHEKVDVHTVPEPNTLSATLREKRDEDRRKGAAVSRQISIWDTLLDARIRLQKSAIAANRLPASQWRTFSESSQCEESLKRVLAEANLLSEELESLQERLASRELPPPQKRRRTDNDSIPQYTECLIEASHSASSLENSYHPFVIQTLDKWSSKIQAVAPSVLLPANRNAFSKDRQQIKGAVQLIDEHLLDQTKLLSRTRVWRGKGGRFNVPLNNEGDQDTEIFDDTDFYQQLLRDVIDSRDPSGATDWMIAQKERKAKKKVDTKASKGRKLRQVGTIHSFTQLLILHQIRGS</sequence>
<feature type="compositionally biased region" description="Basic and acidic residues" evidence="3">
    <location>
        <begin position="43"/>
        <end position="57"/>
    </location>
</feature>
<evidence type="ECO:0000256" key="3">
    <source>
        <dbReference type="SAM" id="MobiDB-lite"/>
    </source>
</evidence>
<feature type="compositionally biased region" description="Basic and acidic residues" evidence="3">
    <location>
        <begin position="134"/>
        <end position="144"/>
    </location>
</feature>
<feature type="compositionally biased region" description="Acidic residues" evidence="3">
    <location>
        <begin position="65"/>
        <end position="86"/>
    </location>
</feature>
<evidence type="ECO:0000313" key="7">
    <source>
        <dbReference type="Proteomes" id="UP001383192"/>
    </source>
</evidence>
<feature type="compositionally biased region" description="Basic and acidic residues" evidence="3">
    <location>
        <begin position="113"/>
        <end position="123"/>
    </location>
</feature>
<dbReference type="AlphaFoldDB" id="A0AAW0DYE0"/>
<evidence type="ECO:0000256" key="1">
    <source>
        <dbReference type="ARBA" id="ARBA00008966"/>
    </source>
</evidence>